<proteinExistence type="inferred from homology"/>
<dbReference type="AlphaFoldDB" id="A0A7H1MKU3"/>
<keyword evidence="6" id="KW-0406">Ion transport</keyword>
<dbReference type="EMBL" id="CP043431">
    <property type="protein sequence ID" value="QNT64079.1"/>
    <property type="molecule type" value="Genomic_DNA"/>
</dbReference>
<dbReference type="InterPro" id="IPR003691">
    <property type="entry name" value="FluC"/>
</dbReference>
<keyword evidence="5 10" id="KW-0472">Membrane</keyword>
<keyword evidence="6" id="KW-0813">Transport</keyword>
<evidence type="ECO:0000256" key="5">
    <source>
        <dbReference type="ARBA" id="ARBA00023136"/>
    </source>
</evidence>
<dbReference type="GO" id="GO:0034220">
    <property type="term" value="P:monoatomic ion transmembrane transport"/>
    <property type="evidence" value="ECO:0007669"/>
    <property type="project" value="UniProtKB-KW"/>
</dbReference>
<dbReference type="Pfam" id="PF02537">
    <property type="entry name" value="CRCB"/>
    <property type="match status" value="1"/>
</dbReference>
<evidence type="ECO:0000313" key="12">
    <source>
        <dbReference type="Proteomes" id="UP000516446"/>
    </source>
</evidence>
<comment type="function">
    <text evidence="9">Fluoride-specific ion channel. Important for reducing fluoride concentration in the cell, thus reducing its toxicity.</text>
</comment>
<evidence type="ECO:0000256" key="1">
    <source>
        <dbReference type="ARBA" id="ARBA00004651"/>
    </source>
</evidence>
<comment type="similarity">
    <text evidence="7 10">Belongs to the fluoride channel Fluc/FEX (TC 1.A.43) family.</text>
</comment>
<evidence type="ECO:0000256" key="6">
    <source>
        <dbReference type="ARBA" id="ARBA00023303"/>
    </source>
</evidence>
<reference evidence="11 12" key="1">
    <citation type="submission" date="2019-08" db="EMBL/GenBank/DDBJ databases">
        <authorList>
            <person name="Chang H.C."/>
            <person name="Mun S.Y."/>
        </authorList>
    </citation>
    <scope>NUCLEOTIDE SEQUENCE [LARGE SCALE GENOMIC DNA]</scope>
    <source>
        <strain evidence="11 12">SK</strain>
    </source>
</reference>
<dbReference type="GO" id="GO:0005886">
    <property type="term" value="C:plasma membrane"/>
    <property type="evidence" value="ECO:0007669"/>
    <property type="project" value="UniProtKB-SubCell"/>
</dbReference>
<evidence type="ECO:0000256" key="2">
    <source>
        <dbReference type="ARBA" id="ARBA00022475"/>
    </source>
</evidence>
<evidence type="ECO:0000256" key="9">
    <source>
        <dbReference type="ARBA" id="ARBA00049940"/>
    </source>
</evidence>
<organism evidence="11 12">
    <name type="scientific">Weissella koreensis</name>
    <dbReference type="NCBI Taxonomy" id="165096"/>
    <lineage>
        <taxon>Bacteria</taxon>
        <taxon>Bacillati</taxon>
        <taxon>Bacillota</taxon>
        <taxon>Bacilli</taxon>
        <taxon>Lactobacillales</taxon>
        <taxon>Lactobacillaceae</taxon>
        <taxon>Weissella</taxon>
    </lineage>
</organism>
<evidence type="ECO:0000313" key="11">
    <source>
        <dbReference type="EMBL" id="QNT64079.1"/>
    </source>
</evidence>
<evidence type="ECO:0000256" key="7">
    <source>
        <dbReference type="ARBA" id="ARBA00035120"/>
    </source>
</evidence>
<protein>
    <recommendedName>
        <fullName evidence="10">Fluoride-specific ion channel</fullName>
    </recommendedName>
</protein>
<name>A0A7H1MKU3_9LACO</name>
<gene>
    <name evidence="11" type="ORF">FY536_01760</name>
</gene>
<evidence type="ECO:0000256" key="10">
    <source>
        <dbReference type="RuleBase" id="RU004340"/>
    </source>
</evidence>
<keyword evidence="4 10" id="KW-1133">Transmembrane helix</keyword>
<dbReference type="RefSeq" id="WP_006845803.1">
    <property type="nucleotide sequence ID" value="NZ_CP026847.1"/>
</dbReference>
<keyword evidence="2 10" id="KW-1003">Cell membrane</keyword>
<feature type="transmembrane region" description="Helical" evidence="10">
    <location>
        <begin position="6"/>
        <end position="23"/>
    </location>
</feature>
<feature type="transmembrane region" description="Helical" evidence="10">
    <location>
        <begin position="35"/>
        <end position="53"/>
    </location>
</feature>
<feature type="transmembrane region" description="Helical" evidence="10">
    <location>
        <begin position="98"/>
        <end position="119"/>
    </location>
</feature>
<evidence type="ECO:0000256" key="4">
    <source>
        <dbReference type="ARBA" id="ARBA00022989"/>
    </source>
</evidence>
<accession>A0A7H1MKU3</accession>
<keyword evidence="6" id="KW-0407">Ion channel</keyword>
<comment type="subcellular location">
    <subcellularLocation>
        <location evidence="1">Cell membrane</location>
        <topology evidence="1">Multi-pass membrane protein</topology>
    </subcellularLocation>
</comment>
<comment type="catalytic activity">
    <reaction evidence="8">
        <text>fluoride(in) = fluoride(out)</text>
        <dbReference type="Rhea" id="RHEA:76159"/>
        <dbReference type="ChEBI" id="CHEBI:17051"/>
    </reaction>
    <physiologicalReaction direction="left-to-right" evidence="8">
        <dbReference type="Rhea" id="RHEA:76160"/>
    </physiologicalReaction>
</comment>
<dbReference type="Proteomes" id="UP000516446">
    <property type="component" value="Chromosome"/>
</dbReference>
<evidence type="ECO:0000256" key="8">
    <source>
        <dbReference type="ARBA" id="ARBA00035585"/>
    </source>
</evidence>
<evidence type="ECO:0000256" key="3">
    <source>
        <dbReference type="ARBA" id="ARBA00022692"/>
    </source>
</evidence>
<sequence>MILKILIVGMGAAIGSMLRFYMLDRLTKVSNLSNSWMVVIINLLAAFGMGYLSGLSLSYPWHTLVTSGIMGGFSTFSTPMNELAQSLNQDNRKQIDLVLLKTGIMFILGLPILILGMYLA</sequence>
<keyword evidence="12" id="KW-1185">Reference proteome</keyword>
<keyword evidence="3 10" id="KW-0812">Transmembrane</keyword>